<dbReference type="InterPro" id="IPR009078">
    <property type="entry name" value="Ferritin-like_SF"/>
</dbReference>
<feature type="region of interest" description="Disordered" evidence="1">
    <location>
        <begin position="44"/>
        <end position="68"/>
    </location>
</feature>
<dbReference type="EMBL" id="DXGA01000155">
    <property type="protein sequence ID" value="HIW94324.1"/>
    <property type="molecule type" value="Genomic_DNA"/>
</dbReference>
<protein>
    <submittedName>
        <fullName evidence="2">Rubrerythrin</fullName>
    </submittedName>
</protein>
<evidence type="ECO:0000313" key="2">
    <source>
        <dbReference type="EMBL" id="HIW94324.1"/>
    </source>
</evidence>
<name>A0A9D1RUB8_9FIRM</name>
<organism evidence="2 3">
    <name type="scientific">Candidatus Flavonifractor merdipullorum</name>
    <dbReference type="NCBI Taxonomy" id="2838590"/>
    <lineage>
        <taxon>Bacteria</taxon>
        <taxon>Bacillati</taxon>
        <taxon>Bacillota</taxon>
        <taxon>Clostridia</taxon>
        <taxon>Eubacteriales</taxon>
        <taxon>Oscillospiraceae</taxon>
        <taxon>Flavonifractor</taxon>
    </lineage>
</organism>
<evidence type="ECO:0000256" key="1">
    <source>
        <dbReference type="SAM" id="MobiDB-lite"/>
    </source>
</evidence>
<reference evidence="2" key="2">
    <citation type="submission" date="2021-04" db="EMBL/GenBank/DDBJ databases">
        <authorList>
            <person name="Gilroy R."/>
        </authorList>
    </citation>
    <scope>NUCLEOTIDE SEQUENCE</scope>
    <source>
        <strain evidence="2">ChiGjej6B6-1540</strain>
    </source>
</reference>
<accession>A0A9D1RUB8</accession>
<dbReference type="Proteomes" id="UP000824192">
    <property type="component" value="Unassembled WGS sequence"/>
</dbReference>
<dbReference type="AlphaFoldDB" id="A0A9D1RUB8"/>
<sequence length="209" mass="22817">MEYEQTPQDYREEEAFARVWRRVMPRDRPDCPFLLGRPKEEGTAAPLPVPLPVSAGGRHVTPGSATEEDVPCLGASSLSYAPLLQSFVDRSTAQWRLYQSLSRRAGPVGARTLGALAAAEQNHAKRLATACFLITGVRYWPADRPGWAAPSGSVPALLRASFQGEQRSAASFLGGAAESTDPALRALFLELAEEEADHADQIRRLLEQF</sequence>
<dbReference type="InterPro" id="IPR012347">
    <property type="entry name" value="Ferritin-like"/>
</dbReference>
<gene>
    <name evidence="2" type="ORF">H9868_07270</name>
</gene>
<dbReference type="Gene3D" id="1.20.1260.10">
    <property type="match status" value="1"/>
</dbReference>
<evidence type="ECO:0000313" key="3">
    <source>
        <dbReference type="Proteomes" id="UP000824192"/>
    </source>
</evidence>
<dbReference type="SUPFAM" id="SSF47240">
    <property type="entry name" value="Ferritin-like"/>
    <property type="match status" value="1"/>
</dbReference>
<proteinExistence type="predicted"/>
<reference evidence="2" key="1">
    <citation type="journal article" date="2021" name="PeerJ">
        <title>Extensive microbial diversity within the chicken gut microbiome revealed by metagenomics and culture.</title>
        <authorList>
            <person name="Gilroy R."/>
            <person name="Ravi A."/>
            <person name="Getino M."/>
            <person name="Pursley I."/>
            <person name="Horton D.L."/>
            <person name="Alikhan N.F."/>
            <person name="Baker D."/>
            <person name="Gharbi K."/>
            <person name="Hall N."/>
            <person name="Watson M."/>
            <person name="Adriaenssens E.M."/>
            <person name="Foster-Nyarko E."/>
            <person name="Jarju S."/>
            <person name="Secka A."/>
            <person name="Antonio M."/>
            <person name="Oren A."/>
            <person name="Chaudhuri R.R."/>
            <person name="La Ragione R."/>
            <person name="Hildebrand F."/>
            <person name="Pallen M.J."/>
        </authorList>
    </citation>
    <scope>NUCLEOTIDE SEQUENCE</scope>
    <source>
        <strain evidence="2">ChiGjej6B6-1540</strain>
    </source>
</reference>
<comment type="caution">
    <text evidence="2">The sequence shown here is derived from an EMBL/GenBank/DDBJ whole genome shotgun (WGS) entry which is preliminary data.</text>
</comment>